<dbReference type="PANTHER" id="PTHR38120:SF1">
    <property type="entry name" value="M PROTEIN, SEROTYPE 2.1"/>
    <property type="match status" value="1"/>
</dbReference>
<dbReference type="Proteomes" id="UP001432216">
    <property type="component" value="Chromosome 5"/>
</dbReference>
<accession>A0ABZ2AZV2</accession>
<dbReference type="EMBL" id="CP143810">
    <property type="protein sequence ID" value="WVO22050.1"/>
    <property type="molecule type" value="Genomic_DNA"/>
</dbReference>
<proteinExistence type="predicted"/>
<dbReference type="PANTHER" id="PTHR38120">
    <property type="entry name" value="EXPRESSED PROTEIN"/>
    <property type="match status" value="1"/>
</dbReference>
<name>A0ABZ2AZV2_9TREE</name>
<evidence type="ECO:0000313" key="2">
    <source>
        <dbReference type="EMBL" id="WVO22050.1"/>
    </source>
</evidence>
<keyword evidence="3" id="KW-1185">Reference proteome</keyword>
<dbReference type="RefSeq" id="XP_064721289.1">
    <property type="nucleotide sequence ID" value="XM_064865217.1"/>
</dbReference>
<dbReference type="GeneID" id="89990143"/>
<evidence type="ECO:0000256" key="1">
    <source>
        <dbReference type="SAM" id="Coils"/>
    </source>
</evidence>
<feature type="coiled-coil region" evidence="1">
    <location>
        <begin position="61"/>
        <end position="95"/>
    </location>
</feature>
<sequence length="112" mass="12788">MALSRPLPPHRRRISLGTQRVTVSLIEDDACDCLRDKSDDQLRAITADDLVQVLRGQWNLKDKMTEKIEVLENNRDKLEINIGELSRAMATLQSRFDETLNEQASLINIAEI</sequence>
<protein>
    <submittedName>
        <fullName evidence="2">Uncharacterized protein</fullName>
    </submittedName>
</protein>
<evidence type="ECO:0000313" key="3">
    <source>
        <dbReference type="Proteomes" id="UP001432216"/>
    </source>
</evidence>
<organism evidence="2 3">
    <name type="scientific">Cryptococcus decagattii</name>
    <dbReference type="NCBI Taxonomy" id="1859122"/>
    <lineage>
        <taxon>Eukaryota</taxon>
        <taxon>Fungi</taxon>
        <taxon>Dikarya</taxon>
        <taxon>Basidiomycota</taxon>
        <taxon>Agaricomycotina</taxon>
        <taxon>Tremellomycetes</taxon>
        <taxon>Tremellales</taxon>
        <taxon>Cryptococcaceae</taxon>
        <taxon>Cryptococcus</taxon>
        <taxon>Cryptococcus gattii species complex</taxon>
    </lineage>
</organism>
<reference evidence="2 3" key="1">
    <citation type="submission" date="2024-01" db="EMBL/GenBank/DDBJ databases">
        <title>Comparative genomics of Cryptococcus and Kwoniella reveals pathogenesis evolution and contrasting modes of karyotype evolution via chromosome fusion or intercentromeric recombination.</title>
        <authorList>
            <person name="Coelho M.A."/>
            <person name="David-Palma M."/>
            <person name="Shea T."/>
            <person name="Bowers K."/>
            <person name="McGinley-Smith S."/>
            <person name="Mohammad A.W."/>
            <person name="Gnirke A."/>
            <person name="Yurkov A.M."/>
            <person name="Nowrousian M."/>
            <person name="Sun S."/>
            <person name="Cuomo C.A."/>
            <person name="Heitman J."/>
        </authorList>
    </citation>
    <scope>NUCLEOTIDE SEQUENCE [LARGE SCALE GENOMIC DNA]</scope>
    <source>
        <strain evidence="2 3">7685027</strain>
    </source>
</reference>
<gene>
    <name evidence="2" type="ORF">IAS62_003371</name>
</gene>
<keyword evidence="1" id="KW-0175">Coiled coil</keyword>